<proteinExistence type="predicted"/>
<organism evidence="2 3">
    <name type="scientific">Leptospira santarosai str. MOR084</name>
    <dbReference type="NCBI Taxonomy" id="1049984"/>
    <lineage>
        <taxon>Bacteria</taxon>
        <taxon>Pseudomonadati</taxon>
        <taxon>Spirochaetota</taxon>
        <taxon>Spirochaetia</taxon>
        <taxon>Leptospirales</taxon>
        <taxon>Leptospiraceae</taxon>
        <taxon>Leptospira</taxon>
    </lineage>
</organism>
<evidence type="ECO:0000256" key="1">
    <source>
        <dbReference type="SAM" id="Phobius"/>
    </source>
</evidence>
<comment type="caution">
    <text evidence="2">The sequence shown here is derived from an EMBL/GenBank/DDBJ whole genome shotgun (WGS) entry which is preliminary data.</text>
</comment>
<feature type="transmembrane region" description="Helical" evidence="1">
    <location>
        <begin position="35"/>
        <end position="53"/>
    </location>
</feature>
<keyword evidence="1" id="KW-1133">Transmembrane helix</keyword>
<dbReference type="AlphaFoldDB" id="A0A0E2BDF4"/>
<name>A0A0E2BDF4_9LEPT</name>
<sequence>MYSNQEFRNQKANLCYNLQNNITIWIYQNKPLKILNIRLIFLILLNNFETFYFNKLLISVYKYLEFADESP</sequence>
<accession>A0A0E2BDF4</accession>
<dbReference type="Proteomes" id="UP000006329">
    <property type="component" value="Unassembled WGS sequence"/>
</dbReference>
<dbReference type="EMBL" id="AHON02000053">
    <property type="protein sequence ID" value="EKO33258.1"/>
    <property type="molecule type" value="Genomic_DNA"/>
</dbReference>
<gene>
    <name evidence="2" type="ORF">LEP1GSC179_2783</name>
</gene>
<protein>
    <submittedName>
        <fullName evidence="2">Uncharacterized protein</fullName>
    </submittedName>
</protein>
<keyword evidence="3" id="KW-1185">Reference proteome</keyword>
<evidence type="ECO:0000313" key="3">
    <source>
        <dbReference type="Proteomes" id="UP000006329"/>
    </source>
</evidence>
<keyword evidence="1" id="KW-0812">Transmembrane</keyword>
<evidence type="ECO:0000313" key="2">
    <source>
        <dbReference type="EMBL" id="EKO33258.1"/>
    </source>
</evidence>
<keyword evidence="1" id="KW-0472">Membrane</keyword>
<reference evidence="2" key="1">
    <citation type="submission" date="2012-10" db="EMBL/GenBank/DDBJ databases">
        <authorList>
            <person name="Harkins D.M."/>
            <person name="Durkin A.S."/>
            <person name="Brinkac L.M."/>
            <person name="Haft D.H."/>
            <person name="Selengut J.D."/>
            <person name="Sanka R."/>
            <person name="DePew J."/>
            <person name="Purushe J."/>
            <person name="Matthias M.A."/>
            <person name="Vinetz J.M."/>
            <person name="Sutton G.G."/>
            <person name="Nierman W.C."/>
            <person name="Fouts D.E."/>
        </authorList>
    </citation>
    <scope>NUCLEOTIDE SEQUENCE [LARGE SCALE GENOMIC DNA]</scope>
    <source>
        <strain evidence="2">MOR084</strain>
    </source>
</reference>